<evidence type="ECO:0000313" key="14">
    <source>
        <dbReference type="EMBL" id="ULP44350.1"/>
    </source>
</evidence>
<keyword evidence="16" id="KW-1185">Reference proteome</keyword>
<evidence type="ECO:0000256" key="7">
    <source>
        <dbReference type="ARBA" id="ARBA00023284"/>
    </source>
</evidence>
<proteinExistence type="inferred from homology"/>
<dbReference type="EC" id="1.11.1.24" evidence="2"/>
<dbReference type="EMBL" id="CTEE01000001">
    <property type="protein sequence ID" value="CQD12336.1"/>
    <property type="molecule type" value="Genomic_DNA"/>
</dbReference>
<evidence type="ECO:0000256" key="2">
    <source>
        <dbReference type="ARBA" id="ARBA00013017"/>
    </source>
</evidence>
<dbReference type="GO" id="GO:0045454">
    <property type="term" value="P:cell redox homeostasis"/>
    <property type="evidence" value="ECO:0007669"/>
    <property type="project" value="TreeGrafter"/>
</dbReference>
<sequence>MSRLNYGQRFPALEVPAVGGGTISLPGDLAGSYGVVLMYRGSWCPYCNAQLAAFSRAFDALTELGVKVVALSVDDAQTSAELVSKRKLRFPVGHSADADTIAAATGAYVNDDPHFLQSTGFILAPDGTVRLAVYSSGAIGRLVADDVIGFIRYITEHPDAR</sequence>
<keyword evidence="7" id="KW-0676">Redox-active center</keyword>
<evidence type="ECO:0000313" key="15">
    <source>
        <dbReference type="Proteomes" id="UP000199251"/>
    </source>
</evidence>
<evidence type="ECO:0000256" key="11">
    <source>
        <dbReference type="ARBA" id="ARBA00049091"/>
    </source>
</evidence>
<dbReference type="OrthoDB" id="9809746at2"/>
<dbReference type="AlphaFoldDB" id="A0A0E4GY15"/>
<dbReference type="GO" id="GO:0034599">
    <property type="term" value="P:cellular response to oxidative stress"/>
    <property type="evidence" value="ECO:0007669"/>
    <property type="project" value="TreeGrafter"/>
</dbReference>
<organism evidence="13 15">
    <name type="scientific">Mycobacterium lentiflavum</name>
    <dbReference type="NCBI Taxonomy" id="141349"/>
    <lineage>
        <taxon>Bacteria</taxon>
        <taxon>Bacillati</taxon>
        <taxon>Actinomycetota</taxon>
        <taxon>Actinomycetes</taxon>
        <taxon>Mycobacteriales</taxon>
        <taxon>Mycobacteriaceae</taxon>
        <taxon>Mycobacterium</taxon>
        <taxon>Mycobacterium simiae complex</taxon>
    </lineage>
</organism>
<evidence type="ECO:0000313" key="13">
    <source>
        <dbReference type="EMBL" id="CQD12336.1"/>
    </source>
</evidence>
<dbReference type="PANTHER" id="PTHR42801:SF7">
    <property type="entry name" value="SLL1159 PROTEIN"/>
    <property type="match status" value="1"/>
</dbReference>
<dbReference type="RefSeq" id="WP_090601487.1">
    <property type="nucleotide sequence ID" value="NZ_CP092423.2"/>
</dbReference>
<keyword evidence="5" id="KW-0560">Oxidoreductase</keyword>
<evidence type="ECO:0000256" key="4">
    <source>
        <dbReference type="ARBA" id="ARBA00022862"/>
    </source>
</evidence>
<dbReference type="Proteomes" id="UP000199251">
    <property type="component" value="Unassembled WGS sequence"/>
</dbReference>
<evidence type="ECO:0000256" key="9">
    <source>
        <dbReference type="ARBA" id="ARBA00038489"/>
    </source>
</evidence>
<dbReference type="STRING" id="141349.BN1232_02352"/>
<evidence type="ECO:0000256" key="3">
    <source>
        <dbReference type="ARBA" id="ARBA00022559"/>
    </source>
</evidence>
<evidence type="ECO:0000313" key="16">
    <source>
        <dbReference type="Proteomes" id="UP001055171"/>
    </source>
</evidence>
<gene>
    <name evidence="13" type="ORF">BN1232_02352</name>
    <name evidence="14" type="ORF">MJO58_10705</name>
</gene>
<evidence type="ECO:0000256" key="1">
    <source>
        <dbReference type="ARBA" id="ARBA00003330"/>
    </source>
</evidence>
<dbReference type="GO" id="GO:0008379">
    <property type="term" value="F:thioredoxin peroxidase activity"/>
    <property type="evidence" value="ECO:0007669"/>
    <property type="project" value="TreeGrafter"/>
</dbReference>
<dbReference type="InterPro" id="IPR050924">
    <property type="entry name" value="Peroxiredoxin_BCP/PrxQ"/>
</dbReference>
<keyword evidence="3" id="KW-0575">Peroxidase</keyword>
<feature type="domain" description="Thioredoxin" evidence="12">
    <location>
        <begin position="4"/>
        <end position="156"/>
    </location>
</feature>
<evidence type="ECO:0000256" key="10">
    <source>
        <dbReference type="ARBA" id="ARBA00041373"/>
    </source>
</evidence>
<dbReference type="GO" id="GO:0005737">
    <property type="term" value="C:cytoplasm"/>
    <property type="evidence" value="ECO:0007669"/>
    <property type="project" value="TreeGrafter"/>
</dbReference>
<dbReference type="SUPFAM" id="SSF52833">
    <property type="entry name" value="Thioredoxin-like"/>
    <property type="match status" value="1"/>
</dbReference>
<keyword evidence="4" id="KW-0049">Antioxidant</keyword>
<reference evidence="14" key="2">
    <citation type="submission" date="2022-08" db="EMBL/GenBank/DDBJ databases">
        <title>Complete genome sequence of 14 non-tuberculosis mycobacteria type-strains.</title>
        <authorList>
            <person name="Igarashi Y."/>
            <person name="Osugi A."/>
            <person name="Mitarai S."/>
        </authorList>
    </citation>
    <scope>NUCLEOTIDE SEQUENCE</scope>
    <source>
        <strain evidence="14">ATCC 51985</strain>
    </source>
</reference>
<keyword evidence="6" id="KW-1015">Disulfide bond</keyword>
<comment type="catalytic activity">
    <reaction evidence="11">
        <text>a hydroperoxide + [thioredoxin]-dithiol = an alcohol + [thioredoxin]-disulfide + H2O</text>
        <dbReference type="Rhea" id="RHEA:62620"/>
        <dbReference type="Rhea" id="RHEA-COMP:10698"/>
        <dbReference type="Rhea" id="RHEA-COMP:10700"/>
        <dbReference type="ChEBI" id="CHEBI:15377"/>
        <dbReference type="ChEBI" id="CHEBI:29950"/>
        <dbReference type="ChEBI" id="CHEBI:30879"/>
        <dbReference type="ChEBI" id="CHEBI:35924"/>
        <dbReference type="ChEBI" id="CHEBI:50058"/>
        <dbReference type="EC" id="1.11.1.24"/>
    </reaction>
</comment>
<protein>
    <recommendedName>
        <fullName evidence="2">thioredoxin-dependent peroxiredoxin</fullName>
        <ecNumber evidence="2">1.11.1.24</ecNumber>
    </recommendedName>
    <alternativeName>
        <fullName evidence="10">Bacterioferritin comigratory protein</fullName>
    </alternativeName>
    <alternativeName>
        <fullName evidence="8">Thioredoxin peroxidase</fullName>
    </alternativeName>
</protein>
<evidence type="ECO:0000259" key="12">
    <source>
        <dbReference type="PROSITE" id="PS51352"/>
    </source>
</evidence>
<evidence type="ECO:0000256" key="8">
    <source>
        <dbReference type="ARBA" id="ARBA00032824"/>
    </source>
</evidence>
<dbReference type="InterPro" id="IPR036249">
    <property type="entry name" value="Thioredoxin-like_sf"/>
</dbReference>
<dbReference type="Gene3D" id="3.40.30.10">
    <property type="entry name" value="Glutaredoxin"/>
    <property type="match status" value="1"/>
</dbReference>
<evidence type="ECO:0000256" key="6">
    <source>
        <dbReference type="ARBA" id="ARBA00023157"/>
    </source>
</evidence>
<comment type="similarity">
    <text evidence="9">Belongs to the peroxiredoxin family. BCP/PrxQ subfamily.</text>
</comment>
<dbReference type="InterPro" id="IPR000866">
    <property type="entry name" value="AhpC/TSA"/>
</dbReference>
<accession>A0A0E4GY15</accession>
<dbReference type="InterPro" id="IPR013766">
    <property type="entry name" value="Thioredoxin_domain"/>
</dbReference>
<dbReference type="EMBL" id="CP092423">
    <property type="protein sequence ID" value="ULP44350.1"/>
    <property type="molecule type" value="Genomic_DNA"/>
</dbReference>
<comment type="function">
    <text evidence="1">Thiol-specific peroxidase that catalyzes the reduction of hydrogen peroxide and organic hydroperoxides to water and alcohols, respectively. Plays a role in cell protection against oxidative stress by detoxifying peroxides and as sensor of hydrogen peroxide-mediated signaling events.</text>
</comment>
<name>A0A0E4GY15_MYCLN</name>
<reference evidence="13 15" key="1">
    <citation type="submission" date="2015-03" db="EMBL/GenBank/DDBJ databases">
        <authorList>
            <person name="Urmite Genomes"/>
        </authorList>
    </citation>
    <scope>NUCLEOTIDE SEQUENCE [LARGE SCALE GENOMIC DNA]</scope>
    <source>
        <strain evidence="13 15">CSUR P1491</strain>
    </source>
</reference>
<dbReference type="Proteomes" id="UP001055171">
    <property type="component" value="Chromosome"/>
</dbReference>
<dbReference type="PROSITE" id="PS51352">
    <property type="entry name" value="THIOREDOXIN_2"/>
    <property type="match status" value="1"/>
</dbReference>
<dbReference type="Pfam" id="PF00578">
    <property type="entry name" value="AhpC-TSA"/>
    <property type="match status" value="1"/>
</dbReference>
<evidence type="ECO:0000256" key="5">
    <source>
        <dbReference type="ARBA" id="ARBA00023002"/>
    </source>
</evidence>
<dbReference type="PANTHER" id="PTHR42801">
    <property type="entry name" value="THIOREDOXIN-DEPENDENT PEROXIDE REDUCTASE"/>
    <property type="match status" value="1"/>
</dbReference>